<dbReference type="SUPFAM" id="SSF48403">
    <property type="entry name" value="Ankyrin repeat"/>
    <property type="match status" value="1"/>
</dbReference>
<feature type="compositionally biased region" description="Low complexity" evidence="5">
    <location>
        <begin position="76"/>
        <end position="87"/>
    </location>
</feature>
<feature type="region of interest" description="Disordered" evidence="5">
    <location>
        <begin position="207"/>
        <end position="241"/>
    </location>
</feature>
<feature type="repeat" description="ANK" evidence="4">
    <location>
        <begin position="319"/>
        <end position="340"/>
    </location>
</feature>
<sequence>MASELTQETVLDFLKERGGKVTNAELLEHFKAMLFTDEPLKKAALRQAFKSYVDNVAFVKTERGVKHVCVKKRFRGSSCGSSSGPESPGSPGPEEAPAPQVSRDGDATPRAQVLPQTPGSHSGNDKERVPHFSTAESVLVDQNERNRAQLEFVCIAGDVDSSSAGMGNRGSFTRPNKSIKERQEKPDIPKITVSEVLPLPEEEAVFNLPGPELTGLSPTEKRAETPGRRRESNTGDDETSVTLDPMEHEWMMCAPEGEWASLHRLLSAEPSLVQKKDFVTGFTCLHWASKQGKPDLIALLLRFAKEHKVPISVDVRSNMGYTPLHVAAMHNHMEVVKLLVGAFNADVEVRDYSGRKACQYLNNSASVDIRDIIGSYEHSESEDPDQQGGGRWRFSKVLQSNLKPLRLLGDNFLEVDGWAMEKPVQRRSSFSRMKPKMQKLRLRTSQIVHSTSFNERDVDVSRRGSFKFRPHTHFFG</sequence>
<dbReference type="STRING" id="37003.ENSKMAP00000013832"/>
<feature type="region of interest" description="Disordered" evidence="5">
    <location>
        <begin position="75"/>
        <end position="130"/>
    </location>
</feature>
<reference evidence="7" key="2">
    <citation type="submission" date="2025-09" db="UniProtKB">
        <authorList>
            <consortium name="Ensembl"/>
        </authorList>
    </citation>
    <scope>IDENTIFICATION</scope>
</reference>
<evidence type="ECO:0000256" key="1">
    <source>
        <dbReference type="ARBA" id="ARBA00022737"/>
    </source>
</evidence>
<dbReference type="Pfam" id="PF25877">
    <property type="entry name" value="WHD_SOWAH"/>
    <property type="match status" value="1"/>
</dbReference>
<organism evidence="7 8">
    <name type="scientific">Kryptolebias marmoratus</name>
    <name type="common">Mangrove killifish</name>
    <name type="synonym">Rivulus marmoratus</name>
    <dbReference type="NCBI Taxonomy" id="37003"/>
    <lineage>
        <taxon>Eukaryota</taxon>
        <taxon>Metazoa</taxon>
        <taxon>Chordata</taxon>
        <taxon>Craniata</taxon>
        <taxon>Vertebrata</taxon>
        <taxon>Euteleostomi</taxon>
        <taxon>Actinopterygii</taxon>
        <taxon>Neopterygii</taxon>
        <taxon>Teleostei</taxon>
        <taxon>Neoteleostei</taxon>
        <taxon>Acanthomorphata</taxon>
        <taxon>Ovalentaria</taxon>
        <taxon>Atherinomorphae</taxon>
        <taxon>Cyprinodontiformes</taxon>
        <taxon>Rivulidae</taxon>
        <taxon>Kryptolebias</taxon>
    </lineage>
</organism>
<dbReference type="Gene3D" id="1.25.40.20">
    <property type="entry name" value="Ankyrin repeat-containing domain"/>
    <property type="match status" value="1"/>
</dbReference>
<keyword evidence="1" id="KW-0677">Repeat</keyword>
<dbReference type="PROSITE" id="PS50088">
    <property type="entry name" value="ANK_REPEAT"/>
    <property type="match status" value="1"/>
</dbReference>
<reference evidence="7" key="1">
    <citation type="submission" date="2025-08" db="UniProtKB">
        <authorList>
            <consortium name="Ensembl"/>
        </authorList>
    </citation>
    <scope>IDENTIFICATION</scope>
</reference>
<feature type="domain" description="SOWAHA-C winged helix-turn-helix" evidence="6">
    <location>
        <begin position="4"/>
        <end position="85"/>
    </location>
</feature>
<feature type="compositionally biased region" description="Basic and acidic residues" evidence="5">
    <location>
        <begin position="219"/>
        <end position="233"/>
    </location>
</feature>
<proteinExistence type="inferred from homology"/>
<evidence type="ECO:0000256" key="3">
    <source>
        <dbReference type="ARBA" id="ARBA00038122"/>
    </source>
</evidence>
<dbReference type="Proteomes" id="UP000264800">
    <property type="component" value="Unplaced"/>
</dbReference>
<dbReference type="Pfam" id="PF12796">
    <property type="entry name" value="Ank_2"/>
    <property type="match status" value="1"/>
</dbReference>
<dbReference type="AlphaFoldDB" id="A0A3Q3FM89"/>
<evidence type="ECO:0000256" key="5">
    <source>
        <dbReference type="SAM" id="MobiDB-lite"/>
    </source>
</evidence>
<dbReference type="PROSITE" id="PS50297">
    <property type="entry name" value="ANK_REP_REGION"/>
    <property type="match status" value="1"/>
</dbReference>
<keyword evidence="2 4" id="KW-0040">ANK repeat</keyword>
<dbReference type="PANTHER" id="PTHR14491:SF4">
    <property type="entry name" value="ANKYRIN REPEAT DOMAIN-CONTAINING PROTEIN SOWAHC"/>
    <property type="match status" value="1"/>
</dbReference>
<dbReference type="InterPro" id="IPR058889">
    <property type="entry name" value="WHD_SOWAHA-C"/>
</dbReference>
<name>A0A3Q3FM89_KRYMA</name>
<evidence type="ECO:0000259" key="6">
    <source>
        <dbReference type="Pfam" id="PF25877"/>
    </source>
</evidence>
<dbReference type="PANTHER" id="PTHR14491">
    <property type="entry name" value="SOSONDOWAH, ISOFORM G"/>
    <property type="match status" value="1"/>
</dbReference>
<evidence type="ECO:0000313" key="7">
    <source>
        <dbReference type="Ensembl" id="ENSKMAP00000013832.1"/>
    </source>
</evidence>
<evidence type="ECO:0000313" key="8">
    <source>
        <dbReference type="Proteomes" id="UP000264800"/>
    </source>
</evidence>
<dbReference type="Ensembl" id="ENSKMAT00000014040.1">
    <property type="protein sequence ID" value="ENSKMAP00000013832.1"/>
    <property type="gene ID" value="ENSKMAG00000010375.1"/>
</dbReference>
<evidence type="ECO:0000256" key="4">
    <source>
        <dbReference type="PROSITE-ProRule" id="PRU00023"/>
    </source>
</evidence>
<protein>
    <submittedName>
        <fullName evidence="7">Sosondowah ankyrin repeat domain family Cb</fullName>
    </submittedName>
</protein>
<accession>A0A3Q3FM89</accession>
<dbReference type="SMART" id="SM00248">
    <property type="entry name" value="ANK"/>
    <property type="match status" value="2"/>
</dbReference>
<dbReference type="GeneTree" id="ENSGT00950000183003"/>
<comment type="similarity">
    <text evidence="3">Belongs to the SOWAH family.</text>
</comment>
<dbReference type="InterPro" id="IPR036770">
    <property type="entry name" value="Ankyrin_rpt-contain_sf"/>
</dbReference>
<evidence type="ECO:0000256" key="2">
    <source>
        <dbReference type="ARBA" id="ARBA00023043"/>
    </source>
</evidence>
<dbReference type="InterPro" id="IPR002110">
    <property type="entry name" value="Ankyrin_rpt"/>
</dbReference>
<dbReference type="OMA" id="ACHYLTN"/>
<keyword evidence="8" id="KW-1185">Reference proteome</keyword>